<evidence type="ECO:0000313" key="1">
    <source>
        <dbReference type="EMBL" id="KAH8042100.1"/>
    </source>
</evidence>
<gene>
    <name evidence="1" type="ORF">HPB51_021184</name>
</gene>
<protein>
    <submittedName>
        <fullName evidence="1">Uncharacterized protein</fullName>
    </submittedName>
</protein>
<accession>A0A9J6F6B4</accession>
<evidence type="ECO:0000313" key="2">
    <source>
        <dbReference type="Proteomes" id="UP000821866"/>
    </source>
</evidence>
<proteinExistence type="predicted"/>
<reference evidence="1" key="2">
    <citation type="submission" date="2021-09" db="EMBL/GenBank/DDBJ databases">
        <authorList>
            <person name="Jia N."/>
            <person name="Wang J."/>
            <person name="Shi W."/>
            <person name="Du L."/>
            <person name="Sun Y."/>
            <person name="Zhan W."/>
            <person name="Jiang J."/>
            <person name="Wang Q."/>
            <person name="Zhang B."/>
            <person name="Ji P."/>
            <person name="Sakyi L.B."/>
            <person name="Cui X."/>
            <person name="Yuan T."/>
            <person name="Jiang B."/>
            <person name="Yang W."/>
            <person name="Lam T.T.-Y."/>
            <person name="Chang Q."/>
            <person name="Ding S."/>
            <person name="Wang X."/>
            <person name="Zhu J."/>
            <person name="Ruan X."/>
            <person name="Zhao L."/>
            <person name="Wei J."/>
            <person name="Que T."/>
            <person name="Du C."/>
            <person name="Cheng J."/>
            <person name="Dai P."/>
            <person name="Han X."/>
            <person name="Huang E."/>
            <person name="Gao Y."/>
            <person name="Liu J."/>
            <person name="Shao H."/>
            <person name="Ye R."/>
            <person name="Li L."/>
            <person name="Wei W."/>
            <person name="Wang X."/>
            <person name="Wang C."/>
            <person name="Huo Q."/>
            <person name="Li W."/>
            <person name="Guo W."/>
            <person name="Chen H."/>
            <person name="Chen S."/>
            <person name="Zhou L."/>
            <person name="Zhou L."/>
            <person name="Ni X."/>
            <person name="Tian J."/>
            <person name="Zhou Y."/>
            <person name="Sheng Y."/>
            <person name="Liu T."/>
            <person name="Pan Y."/>
            <person name="Xia L."/>
            <person name="Li J."/>
            <person name="Zhao F."/>
            <person name="Cao W."/>
        </authorList>
    </citation>
    <scope>NUCLEOTIDE SEQUENCE</scope>
    <source>
        <strain evidence="1">Rmic-2018</strain>
        <tissue evidence="1">Larvae</tissue>
    </source>
</reference>
<reference evidence="1" key="1">
    <citation type="journal article" date="2020" name="Cell">
        <title>Large-Scale Comparative Analyses of Tick Genomes Elucidate Their Genetic Diversity and Vector Capacities.</title>
        <authorList>
            <consortium name="Tick Genome and Microbiome Consortium (TIGMIC)"/>
            <person name="Jia N."/>
            <person name="Wang J."/>
            <person name="Shi W."/>
            <person name="Du L."/>
            <person name="Sun Y."/>
            <person name="Zhan W."/>
            <person name="Jiang J.F."/>
            <person name="Wang Q."/>
            <person name="Zhang B."/>
            <person name="Ji P."/>
            <person name="Bell-Sakyi L."/>
            <person name="Cui X.M."/>
            <person name="Yuan T.T."/>
            <person name="Jiang B.G."/>
            <person name="Yang W.F."/>
            <person name="Lam T.T."/>
            <person name="Chang Q.C."/>
            <person name="Ding S.J."/>
            <person name="Wang X.J."/>
            <person name="Zhu J.G."/>
            <person name="Ruan X.D."/>
            <person name="Zhao L."/>
            <person name="Wei J.T."/>
            <person name="Ye R.Z."/>
            <person name="Que T.C."/>
            <person name="Du C.H."/>
            <person name="Zhou Y.H."/>
            <person name="Cheng J.X."/>
            <person name="Dai P.F."/>
            <person name="Guo W.B."/>
            <person name="Han X.H."/>
            <person name="Huang E.J."/>
            <person name="Li L.F."/>
            <person name="Wei W."/>
            <person name="Gao Y.C."/>
            <person name="Liu J.Z."/>
            <person name="Shao H.Z."/>
            <person name="Wang X."/>
            <person name="Wang C.C."/>
            <person name="Yang T.C."/>
            <person name="Huo Q.B."/>
            <person name="Li W."/>
            <person name="Chen H.Y."/>
            <person name="Chen S.E."/>
            <person name="Zhou L.G."/>
            <person name="Ni X.B."/>
            <person name="Tian J.H."/>
            <person name="Sheng Y."/>
            <person name="Liu T."/>
            <person name="Pan Y.S."/>
            <person name="Xia L.Y."/>
            <person name="Li J."/>
            <person name="Zhao F."/>
            <person name="Cao W.C."/>
        </authorList>
    </citation>
    <scope>NUCLEOTIDE SEQUENCE</scope>
    <source>
        <strain evidence="1">Rmic-2018</strain>
    </source>
</reference>
<name>A0A9J6F6B4_RHIMP</name>
<sequence length="398" mass="44588">MNSTIGANQRGGIRILTATPQDEEELALPEALSTDAFVSHISTKMKLAPDHLLAKRTVKINMKLQDYENFVLTPVRNGAKPAATAASPGSSVELINKFLELHQEQNRQQNDLMRLLVNATERLSRTESRTKVESVTFPLTYFPSHISTMLITHGFLKIVTFCFQKTIRCAKPRNDLPPSLRVDFKSVPVDVLGSVMVTMLAWAYHCMDYYDEFNFIIPNFWLEDICLYKCLCPTIDFTVSKLKLDPNSVSQLATLSHAYAQTYVSSEPLSSARWPDCPVAHAIVSMSEEGWPDFTSCQPFLDPVGLHWREVMSQCAAMLKEHGTLDAIVDMLRIRWRRVLLSDIEAVVGPSDDTLVSRINLTDGNTIGEDNPRQAIAAAFVSQSGVLVTWQVLLQNLQ</sequence>
<organism evidence="1 2">
    <name type="scientific">Rhipicephalus microplus</name>
    <name type="common">Cattle tick</name>
    <name type="synonym">Boophilus microplus</name>
    <dbReference type="NCBI Taxonomy" id="6941"/>
    <lineage>
        <taxon>Eukaryota</taxon>
        <taxon>Metazoa</taxon>
        <taxon>Ecdysozoa</taxon>
        <taxon>Arthropoda</taxon>
        <taxon>Chelicerata</taxon>
        <taxon>Arachnida</taxon>
        <taxon>Acari</taxon>
        <taxon>Parasitiformes</taxon>
        <taxon>Ixodida</taxon>
        <taxon>Ixodoidea</taxon>
        <taxon>Ixodidae</taxon>
        <taxon>Rhipicephalinae</taxon>
        <taxon>Rhipicephalus</taxon>
        <taxon>Boophilus</taxon>
    </lineage>
</organism>
<comment type="caution">
    <text evidence="1">The sequence shown here is derived from an EMBL/GenBank/DDBJ whole genome shotgun (WGS) entry which is preliminary data.</text>
</comment>
<dbReference type="EMBL" id="JABSTU010000001">
    <property type="protein sequence ID" value="KAH8042100.1"/>
    <property type="molecule type" value="Genomic_DNA"/>
</dbReference>
<dbReference type="AlphaFoldDB" id="A0A9J6F6B4"/>
<dbReference type="Proteomes" id="UP000821866">
    <property type="component" value="Chromosome 1"/>
</dbReference>
<keyword evidence="2" id="KW-1185">Reference proteome</keyword>